<feature type="coiled-coil region" evidence="2">
    <location>
        <begin position="71"/>
        <end position="98"/>
    </location>
</feature>
<dbReference type="GO" id="GO:0005886">
    <property type="term" value="C:plasma membrane"/>
    <property type="evidence" value="ECO:0007669"/>
    <property type="project" value="TreeGrafter"/>
</dbReference>
<accession>A0A087ATG1</accession>
<protein>
    <submittedName>
        <fullName evidence="4">Membrane spanning protein</fullName>
    </submittedName>
</protein>
<keyword evidence="3" id="KW-1133">Transmembrane helix</keyword>
<dbReference type="AlphaFoldDB" id="A0A087ATG1"/>
<dbReference type="Proteomes" id="UP000029067">
    <property type="component" value="Unassembled WGS sequence"/>
</dbReference>
<evidence type="ECO:0000313" key="4">
    <source>
        <dbReference type="EMBL" id="KFI62061.1"/>
    </source>
</evidence>
<gene>
    <name evidence="4" type="ORF">BCUN_1376</name>
</gene>
<dbReference type="PANTHER" id="PTHR37313">
    <property type="entry name" value="UPF0749 PROTEIN RV1825"/>
    <property type="match status" value="1"/>
</dbReference>
<keyword evidence="3" id="KW-0812">Transmembrane</keyword>
<comment type="caution">
    <text evidence="4">The sequence shown here is derived from an EMBL/GenBank/DDBJ whole genome shotgun (WGS) entry which is preliminary data.</text>
</comment>
<comment type="similarity">
    <text evidence="1">Belongs to the UPF0749 family.</text>
</comment>
<evidence type="ECO:0000256" key="1">
    <source>
        <dbReference type="ARBA" id="ARBA00009108"/>
    </source>
</evidence>
<keyword evidence="3" id="KW-0472">Membrane</keyword>
<dbReference type="PANTHER" id="PTHR37313:SF4">
    <property type="entry name" value="CONSERVED MEMBRANE PROTEIN-RELATED"/>
    <property type="match status" value="1"/>
</dbReference>
<evidence type="ECO:0000256" key="2">
    <source>
        <dbReference type="SAM" id="Coils"/>
    </source>
</evidence>
<evidence type="ECO:0000256" key="3">
    <source>
        <dbReference type="SAM" id="Phobius"/>
    </source>
</evidence>
<dbReference type="EMBL" id="JGYV01000011">
    <property type="protein sequence ID" value="KFI62061.1"/>
    <property type="molecule type" value="Genomic_DNA"/>
</dbReference>
<keyword evidence="5" id="KW-1185">Reference proteome</keyword>
<dbReference type="InterPro" id="IPR010273">
    <property type="entry name" value="DUF881"/>
</dbReference>
<feature type="transmembrane region" description="Helical" evidence="3">
    <location>
        <begin position="34"/>
        <end position="52"/>
    </location>
</feature>
<dbReference type="eggNOG" id="COG3879">
    <property type="taxonomic scope" value="Bacteria"/>
</dbReference>
<name>A0A087ATG1_9BIFI</name>
<dbReference type="Pfam" id="PF05949">
    <property type="entry name" value="DUF881"/>
    <property type="match status" value="1"/>
</dbReference>
<organism evidence="4 5">
    <name type="scientific">Bifidobacterium cuniculi</name>
    <dbReference type="NCBI Taxonomy" id="1688"/>
    <lineage>
        <taxon>Bacteria</taxon>
        <taxon>Bacillati</taxon>
        <taxon>Actinomycetota</taxon>
        <taxon>Actinomycetes</taxon>
        <taxon>Bifidobacteriales</taxon>
        <taxon>Bifidobacteriaceae</taxon>
        <taxon>Bifidobacterium</taxon>
    </lineage>
</organism>
<evidence type="ECO:0000313" key="5">
    <source>
        <dbReference type="Proteomes" id="UP000029067"/>
    </source>
</evidence>
<keyword evidence="2" id="KW-0175">Coiled coil</keyword>
<proteinExistence type="inferred from homology"/>
<dbReference type="STRING" id="1688.BCUN_1376"/>
<dbReference type="Gene3D" id="3.30.70.1880">
    <property type="entry name" value="Protein of unknown function DUF881"/>
    <property type="match status" value="1"/>
</dbReference>
<reference evidence="4 5" key="1">
    <citation type="submission" date="2014-03" db="EMBL/GenBank/DDBJ databases">
        <title>Genomics of Bifidobacteria.</title>
        <authorList>
            <person name="Ventura M."/>
            <person name="Milani C."/>
            <person name="Lugli G.A."/>
        </authorList>
    </citation>
    <scope>NUCLEOTIDE SEQUENCE [LARGE SCALE GENOMIC DNA]</scope>
    <source>
        <strain evidence="4 5">LMG 10738</strain>
    </source>
</reference>
<sequence length="265" mass="27847">MGKVDKMAKKAAGAMTGKGGRVAGKHAANARTSVLGSISVVIVIAFVGFLIVTNMRVNRTAIVSSDAAELVEHQVQRVDGLQAEVNDLAAQVDSLSKQVTANGDADAEDSGSSTMLPAVEGPGVTVTLNDSSMWESAVDSSGSSADIDKYVVHQGDIEAVVDALWAGGAESMQIMDQRVLPTSAVICSGTLLLLQGRKYSPPYVISAIGPTQSMLDALDDSEAIRIYKQYVDAFGLGYEVEQEAHLEFAAAPMSLQPLQYAKVLQ</sequence>